<evidence type="ECO:0000256" key="4">
    <source>
        <dbReference type="ARBA" id="ARBA00022679"/>
    </source>
</evidence>
<keyword evidence="10" id="KW-1185">Reference proteome</keyword>
<dbReference type="InterPro" id="IPR050297">
    <property type="entry name" value="LipidA_mod_glycosyltrf_83"/>
</dbReference>
<dbReference type="EC" id="2.4.-.-" evidence="9"/>
<evidence type="ECO:0000256" key="7">
    <source>
        <dbReference type="ARBA" id="ARBA00023136"/>
    </source>
</evidence>
<keyword evidence="7 8" id="KW-0472">Membrane</keyword>
<evidence type="ECO:0000256" key="6">
    <source>
        <dbReference type="ARBA" id="ARBA00022989"/>
    </source>
</evidence>
<feature type="transmembrane region" description="Helical" evidence="8">
    <location>
        <begin position="20"/>
        <end position="37"/>
    </location>
</feature>
<keyword evidence="4 9" id="KW-0808">Transferase</keyword>
<dbReference type="GO" id="GO:0016757">
    <property type="term" value="F:glycosyltransferase activity"/>
    <property type="evidence" value="ECO:0007669"/>
    <property type="project" value="UniProtKB-KW"/>
</dbReference>
<keyword evidence="3 9" id="KW-0328">Glycosyltransferase</keyword>
<keyword evidence="6 8" id="KW-1133">Transmembrane helix</keyword>
<comment type="caution">
    <text evidence="9">The sequence shown here is derived from an EMBL/GenBank/DDBJ whole genome shotgun (WGS) entry which is preliminary data.</text>
</comment>
<feature type="transmembrane region" description="Helical" evidence="8">
    <location>
        <begin position="178"/>
        <end position="199"/>
    </location>
</feature>
<feature type="transmembrane region" description="Helical" evidence="8">
    <location>
        <begin position="49"/>
        <end position="71"/>
    </location>
</feature>
<accession>A0ABW0MLC8</accession>
<dbReference type="Proteomes" id="UP001596101">
    <property type="component" value="Unassembled WGS sequence"/>
</dbReference>
<name>A0ABW0MLC8_9BURK</name>
<feature type="transmembrane region" description="Helical" evidence="8">
    <location>
        <begin position="410"/>
        <end position="435"/>
    </location>
</feature>
<feature type="transmembrane region" description="Helical" evidence="8">
    <location>
        <begin position="242"/>
        <end position="264"/>
    </location>
</feature>
<sequence>MSGARMLGLLERGWMATETWVAAALLGAAVLIGPYYLVHLPNAGRAGTLALLAAGCLLAAVLIGPMGGRLLQRLRAATAGIDAGNGFAFVLAAGVVAQLAVALLTQPIPNSDGGNYLQLANDLALGQPYQDPEGHRAFWPPGFPLVLSPFVVLAGANLVAVTLCNLFLYLVGVFSARGLGAALFGARTGVIAALLFTFWPSRLLTAAVASKENLTIAAVLAGTMLCVRGLQGARLRWGHAAGAGIAFGIAGLAQPGLLLFVLAMPLCYRHLRGASLWRYFGFSAIVLACAALALVPWQMRNCALFEGQFCGVATNGGSVFYRANNPLATGEWTAEGAIPITHLPELEQNRLGFELGKQWILANPGDFAILAAKKLGLLLRDDRYGAYWGVLRGTGFEHTKAIRLASSERMLAYQVLNTLSWLFWAGVTGLIAHRLIRLGRRGDRATIGRLLPLLYPLLYSAAVFAVFESDRRQHMMALALLLVLAAWAIEQGGGEQAPQAAR</sequence>
<evidence type="ECO:0000256" key="1">
    <source>
        <dbReference type="ARBA" id="ARBA00004651"/>
    </source>
</evidence>
<keyword evidence="2" id="KW-1003">Cell membrane</keyword>
<dbReference type="RefSeq" id="WP_379752238.1">
    <property type="nucleotide sequence ID" value="NZ_JBHSMR010000008.1"/>
</dbReference>
<organism evidence="9 10">
    <name type="scientific">Massilia suwonensis</name>
    <dbReference type="NCBI Taxonomy" id="648895"/>
    <lineage>
        <taxon>Bacteria</taxon>
        <taxon>Pseudomonadati</taxon>
        <taxon>Pseudomonadota</taxon>
        <taxon>Betaproteobacteria</taxon>
        <taxon>Burkholderiales</taxon>
        <taxon>Oxalobacteraceae</taxon>
        <taxon>Telluria group</taxon>
        <taxon>Massilia</taxon>
    </lineage>
</organism>
<feature type="transmembrane region" description="Helical" evidence="8">
    <location>
        <begin position="83"/>
        <end position="104"/>
    </location>
</feature>
<protein>
    <submittedName>
        <fullName evidence="9">ArnT family glycosyltransferase</fullName>
        <ecNumber evidence="9">2.4.-.-</ecNumber>
    </submittedName>
</protein>
<feature type="transmembrane region" description="Helical" evidence="8">
    <location>
        <begin position="447"/>
        <end position="467"/>
    </location>
</feature>
<reference evidence="10" key="1">
    <citation type="journal article" date="2019" name="Int. J. Syst. Evol. Microbiol.">
        <title>The Global Catalogue of Microorganisms (GCM) 10K type strain sequencing project: providing services to taxonomists for standard genome sequencing and annotation.</title>
        <authorList>
            <consortium name="The Broad Institute Genomics Platform"/>
            <consortium name="The Broad Institute Genome Sequencing Center for Infectious Disease"/>
            <person name="Wu L."/>
            <person name="Ma J."/>
        </authorList>
    </citation>
    <scope>NUCLEOTIDE SEQUENCE [LARGE SCALE GENOMIC DNA]</scope>
    <source>
        <strain evidence="10">CCUG 43111</strain>
    </source>
</reference>
<evidence type="ECO:0000313" key="10">
    <source>
        <dbReference type="Proteomes" id="UP001596101"/>
    </source>
</evidence>
<evidence type="ECO:0000256" key="8">
    <source>
        <dbReference type="SAM" id="Phobius"/>
    </source>
</evidence>
<dbReference type="PANTHER" id="PTHR33908:SF11">
    <property type="entry name" value="MEMBRANE PROTEIN"/>
    <property type="match status" value="1"/>
</dbReference>
<dbReference type="EMBL" id="JBHSMR010000008">
    <property type="protein sequence ID" value="MFC5477601.1"/>
    <property type="molecule type" value="Genomic_DNA"/>
</dbReference>
<evidence type="ECO:0000256" key="3">
    <source>
        <dbReference type="ARBA" id="ARBA00022676"/>
    </source>
</evidence>
<keyword evidence="5 8" id="KW-0812">Transmembrane</keyword>
<dbReference type="PANTHER" id="PTHR33908">
    <property type="entry name" value="MANNOSYLTRANSFERASE YKCB-RELATED"/>
    <property type="match status" value="1"/>
</dbReference>
<evidence type="ECO:0000256" key="2">
    <source>
        <dbReference type="ARBA" id="ARBA00022475"/>
    </source>
</evidence>
<gene>
    <name evidence="9" type="ORF">ACFPQ5_05340</name>
</gene>
<evidence type="ECO:0000313" key="9">
    <source>
        <dbReference type="EMBL" id="MFC5477601.1"/>
    </source>
</evidence>
<comment type="subcellular location">
    <subcellularLocation>
        <location evidence="1">Cell membrane</location>
        <topology evidence="1">Multi-pass membrane protein</topology>
    </subcellularLocation>
</comment>
<evidence type="ECO:0000256" key="5">
    <source>
        <dbReference type="ARBA" id="ARBA00022692"/>
    </source>
</evidence>
<feature type="transmembrane region" description="Helical" evidence="8">
    <location>
        <begin position="276"/>
        <end position="295"/>
    </location>
</feature>
<feature type="transmembrane region" description="Helical" evidence="8">
    <location>
        <begin position="146"/>
        <end position="171"/>
    </location>
</feature>
<proteinExistence type="predicted"/>